<evidence type="ECO:0000256" key="1">
    <source>
        <dbReference type="ARBA" id="ARBA00001947"/>
    </source>
</evidence>
<dbReference type="InterPro" id="IPR011650">
    <property type="entry name" value="Peptidase_M20_dimer"/>
</dbReference>
<dbReference type="Pfam" id="PF07687">
    <property type="entry name" value="M20_dimer"/>
    <property type="match status" value="1"/>
</dbReference>
<organism evidence="7 8">
    <name type="scientific">Paenirhodobacter enshiensis</name>
    <dbReference type="NCBI Taxonomy" id="1105367"/>
    <lineage>
        <taxon>Bacteria</taxon>
        <taxon>Pseudomonadati</taxon>
        <taxon>Pseudomonadota</taxon>
        <taxon>Alphaproteobacteria</taxon>
        <taxon>Rhodobacterales</taxon>
        <taxon>Rhodobacter group</taxon>
        <taxon>Paenirhodobacter</taxon>
    </lineage>
</organism>
<protein>
    <submittedName>
        <fullName evidence="7">Carboxypeptidase</fullName>
        <ecNumber evidence="7">3.4.17.11</ecNumber>
    </submittedName>
</protein>
<keyword evidence="2" id="KW-0479">Metal-binding</keyword>
<evidence type="ECO:0000256" key="3">
    <source>
        <dbReference type="ARBA" id="ARBA00022801"/>
    </source>
</evidence>
<dbReference type="Proteomes" id="UP000028824">
    <property type="component" value="Unassembled WGS sequence"/>
</dbReference>
<dbReference type="NCBIfam" id="NF005678">
    <property type="entry name" value="PRK07473.1"/>
    <property type="match status" value="1"/>
</dbReference>
<dbReference type="InterPro" id="IPR002933">
    <property type="entry name" value="Peptidase_M20"/>
</dbReference>
<comment type="caution">
    <text evidence="7">The sequence shown here is derived from an EMBL/GenBank/DDBJ whole genome shotgun (WGS) entry which is preliminary data.</text>
</comment>
<feature type="domain" description="Peptidase M20 dimerisation" evidence="6">
    <location>
        <begin position="182"/>
        <end position="276"/>
    </location>
</feature>
<keyword evidence="3 7" id="KW-0378">Hydrolase</keyword>
<gene>
    <name evidence="7" type="ORF">CG50_01085</name>
</gene>
<dbReference type="GO" id="GO:0046872">
    <property type="term" value="F:metal ion binding"/>
    <property type="evidence" value="ECO:0007669"/>
    <property type="project" value="UniProtKB-KW"/>
</dbReference>
<dbReference type="EC" id="3.4.17.11" evidence="7"/>
<proteinExistence type="predicted"/>
<dbReference type="InterPro" id="IPR036264">
    <property type="entry name" value="Bact_exopeptidase_dim_dom"/>
</dbReference>
<feature type="active site" evidence="5">
    <location>
        <position position="85"/>
    </location>
</feature>
<dbReference type="SUPFAM" id="SSF55031">
    <property type="entry name" value="Bacterial exopeptidase dimerisation domain"/>
    <property type="match status" value="1"/>
</dbReference>
<keyword evidence="8" id="KW-1185">Reference proteome</keyword>
<keyword evidence="4" id="KW-0862">Zinc</keyword>
<dbReference type="EMBL" id="JFZB01000012">
    <property type="protein sequence ID" value="KFI26888.1"/>
    <property type="molecule type" value="Genomic_DNA"/>
</dbReference>
<dbReference type="OrthoDB" id="9776600at2"/>
<dbReference type="RefSeq" id="WP_036637122.1">
    <property type="nucleotide sequence ID" value="NZ_JFZB01000012.1"/>
</dbReference>
<feature type="active site" description="Proton acceptor" evidence="5">
    <location>
        <position position="146"/>
    </location>
</feature>
<dbReference type="AlphaFoldDB" id="A0A086XXY8"/>
<evidence type="ECO:0000259" key="6">
    <source>
        <dbReference type="Pfam" id="PF07687"/>
    </source>
</evidence>
<dbReference type="Gene3D" id="3.40.630.10">
    <property type="entry name" value="Zn peptidases"/>
    <property type="match status" value="1"/>
</dbReference>
<comment type="cofactor">
    <cofactor evidence="1">
        <name>Zn(2+)</name>
        <dbReference type="ChEBI" id="CHEBI:29105"/>
    </cofactor>
</comment>
<dbReference type="GO" id="GO:0004180">
    <property type="term" value="F:carboxypeptidase activity"/>
    <property type="evidence" value="ECO:0007669"/>
    <property type="project" value="UniProtKB-KW"/>
</dbReference>
<evidence type="ECO:0000256" key="2">
    <source>
        <dbReference type="ARBA" id="ARBA00022723"/>
    </source>
</evidence>
<dbReference type="PANTHER" id="PTHR43808:SF9">
    <property type="entry name" value="BLL0789 PROTEIN"/>
    <property type="match status" value="1"/>
</dbReference>
<dbReference type="STRING" id="1105367.CG50_01085"/>
<evidence type="ECO:0000256" key="4">
    <source>
        <dbReference type="ARBA" id="ARBA00022833"/>
    </source>
</evidence>
<reference evidence="7 8" key="1">
    <citation type="submission" date="2014-03" db="EMBL/GenBank/DDBJ databases">
        <title>Genome of Paenirhodobacter enshiensis DW2-9.</title>
        <authorList>
            <person name="Wang D."/>
            <person name="Wang G."/>
        </authorList>
    </citation>
    <scope>NUCLEOTIDE SEQUENCE [LARGE SCALE GENOMIC DNA]</scope>
    <source>
        <strain evidence="7 8">DW2-9</strain>
    </source>
</reference>
<dbReference type="PANTHER" id="PTHR43808">
    <property type="entry name" value="ACETYLORNITHINE DEACETYLASE"/>
    <property type="match status" value="1"/>
</dbReference>
<keyword evidence="7" id="KW-0121">Carboxypeptidase</keyword>
<evidence type="ECO:0000313" key="7">
    <source>
        <dbReference type="EMBL" id="KFI26888.1"/>
    </source>
</evidence>
<dbReference type="CDD" id="cd03885">
    <property type="entry name" value="M20_CPDG2"/>
    <property type="match status" value="1"/>
</dbReference>
<evidence type="ECO:0000256" key="5">
    <source>
        <dbReference type="PIRSR" id="PIRSR037238-1"/>
    </source>
</evidence>
<dbReference type="eggNOG" id="COG0624">
    <property type="taxonomic scope" value="Bacteria"/>
</dbReference>
<dbReference type="InterPro" id="IPR050072">
    <property type="entry name" value="Peptidase_M20A"/>
</dbReference>
<sequence>MSLPELPFDTDAMIAGLRPWIECESPTYDAAAVARMMDLVAFDCAALGATVEIIPGRMGFGPSVRARMPHPDLGKPGILVSGHMDTVHPIGTLAKNPFRVEGGRVYGPGVQDMKSGNFIALEAMRQLTRAKIATPLPVTFLFTPDEEVGSPSTRGLIETEALANRYFLCPEPAHPGNAVTTGRYAIARYEIACSGRPSHAGADVEGGVSAVRELARRILEIEAMTTPDCTFSVNDVTSGRWVNCVPSFARAQVLSMAKEQADLDAGTARILALAGERNGVAFTVETTVVRPVWANGQPETMALYEVARALSAEMGMELPCVSSGGGSDANFSGALRIASLCSLGVAGAGLHTLDEHIEAASLPLRARLFAGLLATLGG</sequence>
<dbReference type="InterPro" id="IPR017150">
    <property type="entry name" value="Pept_M20_glutamate_carboxypep"/>
</dbReference>
<dbReference type="InterPro" id="IPR001261">
    <property type="entry name" value="ArgE/DapE_CS"/>
</dbReference>
<evidence type="ECO:0000313" key="8">
    <source>
        <dbReference type="Proteomes" id="UP000028824"/>
    </source>
</evidence>
<dbReference type="Pfam" id="PF01546">
    <property type="entry name" value="Peptidase_M20"/>
    <property type="match status" value="1"/>
</dbReference>
<dbReference type="Gene3D" id="3.30.70.360">
    <property type="match status" value="1"/>
</dbReference>
<dbReference type="PROSITE" id="PS00758">
    <property type="entry name" value="ARGE_DAPE_CPG2_1"/>
    <property type="match status" value="1"/>
</dbReference>
<name>A0A086XXY8_9RHOB</name>
<dbReference type="SUPFAM" id="SSF53187">
    <property type="entry name" value="Zn-dependent exopeptidases"/>
    <property type="match status" value="1"/>
</dbReference>
<dbReference type="PIRSF" id="PIRSF037238">
    <property type="entry name" value="Carboxypeptidase_G2"/>
    <property type="match status" value="1"/>
</dbReference>
<accession>A0A086XXY8</accession>
<keyword evidence="7" id="KW-0645">Protease</keyword>